<sequence length="216" mass="24004">MSNLRGLQQLRDQWRNTPRLRHGVMVIVAILGLQGLFMLSDQVHKRVATHTADMEMLARLEGLHKETWWPERAAKMQEMLEAVTERIPGVAGKGMAQAESQAWLTRLAADQALAEPRVKVEDTVDVDGYPDMWQVISRLEGKLPAHGHEAFLRALAEALPWVQTERIEIAEGSTPRVVVTLRSYYRKAAPAAEGQPHQAAGRQGATPNPDAADPAR</sequence>
<accession>A0A1Y5Q7X6</accession>
<evidence type="ECO:0000256" key="2">
    <source>
        <dbReference type="SAM" id="Phobius"/>
    </source>
</evidence>
<gene>
    <name evidence="3" type="ORF">STPYR_11996</name>
</gene>
<keyword evidence="2" id="KW-0812">Transmembrane</keyword>
<protein>
    <submittedName>
        <fullName evidence="3">Uncharacterized protein</fullName>
    </submittedName>
</protein>
<dbReference type="AlphaFoldDB" id="A0A1Y5Q7X6"/>
<evidence type="ECO:0000256" key="1">
    <source>
        <dbReference type="SAM" id="MobiDB-lite"/>
    </source>
</evidence>
<dbReference type="EMBL" id="FLTS01000001">
    <property type="protein sequence ID" value="SBV37066.1"/>
    <property type="molecule type" value="Genomic_DNA"/>
</dbReference>
<evidence type="ECO:0000313" key="3">
    <source>
        <dbReference type="EMBL" id="SBV37066.1"/>
    </source>
</evidence>
<reference evidence="3" key="1">
    <citation type="submission" date="2016-03" db="EMBL/GenBank/DDBJ databases">
        <authorList>
            <person name="Ploux O."/>
        </authorList>
    </citation>
    <scope>NUCLEOTIDE SEQUENCE</scope>
    <source>
        <strain evidence="3">UC10</strain>
    </source>
</reference>
<feature type="transmembrane region" description="Helical" evidence="2">
    <location>
        <begin position="20"/>
        <end position="39"/>
    </location>
</feature>
<organism evidence="3">
    <name type="scientific">uncultured Stenotrophomonas sp</name>
    <dbReference type="NCBI Taxonomy" id="165438"/>
    <lineage>
        <taxon>Bacteria</taxon>
        <taxon>Pseudomonadati</taxon>
        <taxon>Pseudomonadota</taxon>
        <taxon>Gammaproteobacteria</taxon>
        <taxon>Lysobacterales</taxon>
        <taxon>Lysobacteraceae</taxon>
        <taxon>Stenotrophomonas</taxon>
        <taxon>environmental samples</taxon>
    </lineage>
</organism>
<feature type="region of interest" description="Disordered" evidence="1">
    <location>
        <begin position="189"/>
        <end position="216"/>
    </location>
</feature>
<keyword evidence="2" id="KW-1133">Transmembrane helix</keyword>
<name>A0A1Y5Q7X6_9GAMM</name>
<proteinExistence type="predicted"/>
<keyword evidence="2" id="KW-0472">Membrane</keyword>